<dbReference type="Proteomes" id="UP000256328">
    <property type="component" value="Unassembled WGS sequence"/>
</dbReference>
<keyword evidence="1" id="KW-0346">Stress response</keyword>
<dbReference type="OrthoDB" id="1431247at2759"/>
<dbReference type="SUPFAM" id="SSF49764">
    <property type="entry name" value="HSP20-like chaperones"/>
    <property type="match status" value="1"/>
</dbReference>
<reference evidence="6 7" key="1">
    <citation type="journal article" date="2018" name="IMA Fungus">
        <title>IMA Genome-F 9: Draft genome sequence of Annulohypoxylon stygium, Aspergillus mulundensis, Berkeleyomyces basicola (syn. Thielaviopsis basicola), Ceratocystis smalleyi, two Cercospora beticola strains, Coleophoma cylindrospora, Fusarium fracticaudum, Phialophora cf. hyalina, and Morchella septimelata.</title>
        <authorList>
            <person name="Wingfield B.D."/>
            <person name="Bills G.F."/>
            <person name="Dong Y."/>
            <person name="Huang W."/>
            <person name="Nel W.J."/>
            <person name="Swalarsk-Parry B.S."/>
            <person name="Vaghefi N."/>
            <person name="Wilken P.M."/>
            <person name="An Z."/>
            <person name="de Beer Z.W."/>
            <person name="De Vos L."/>
            <person name="Chen L."/>
            <person name="Duong T.A."/>
            <person name="Gao Y."/>
            <person name="Hammerbacher A."/>
            <person name="Kikkert J.R."/>
            <person name="Li Y."/>
            <person name="Li H."/>
            <person name="Li K."/>
            <person name="Li Q."/>
            <person name="Liu X."/>
            <person name="Ma X."/>
            <person name="Naidoo K."/>
            <person name="Pethybridge S.J."/>
            <person name="Sun J."/>
            <person name="Steenkamp E.T."/>
            <person name="van der Nest M.A."/>
            <person name="van Wyk S."/>
            <person name="Wingfield M.J."/>
            <person name="Xiong C."/>
            <person name="Yue Q."/>
            <person name="Zhang X."/>
        </authorList>
    </citation>
    <scope>NUCLEOTIDE SEQUENCE [LARGE SCALE GENOMIC DNA]</scope>
    <source>
        <strain evidence="6 7">BP5796</strain>
    </source>
</reference>
<dbReference type="AlphaFoldDB" id="A0A3D8QQC4"/>
<protein>
    <recommendedName>
        <fullName evidence="5">SHSP domain-containing protein</fullName>
    </recommendedName>
</protein>
<gene>
    <name evidence="6" type="ORF">BP5796_10511</name>
</gene>
<proteinExistence type="inferred from homology"/>
<evidence type="ECO:0000256" key="2">
    <source>
        <dbReference type="PROSITE-ProRule" id="PRU00285"/>
    </source>
</evidence>
<comment type="caution">
    <text evidence="6">The sequence shown here is derived from an EMBL/GenBank/DDBJ whole genome shotgun (WGS) entry which is preliminary data.</text>
</comment>
<feature type="domain" description="SHSP" evidence="5">
    <location>
        <begin position="82"/>
        <end position="260"/>
    </location>
</feature>
<feature type="region of interest" description="Disordered" evidence="4">
    <location>
        <begin position="125"/>
        <end position="205"/>
    </location>
</feature>
<sequence length="260" mass="29138">MATGKTGVFQNLLDSVHQVYKSRIITRRLPITKRLLFNPRTTRKMSFFPGTFHSQPQASFTPLFRLLEDFENYSAPSRSTRAEIKHFQPKFDVSEHDEVYELHGDLPGIEQKDVEIEFTDRQTLTVRGRTERTHTSGTPPAGLEAPKATGAITEGEGEGKSHKATVEDSPEDAEKPAAETPNTESQVAKQENTSTEVEKPAEPKAKYWISERSIGQFSRSFSFPEPVDHDNVKASMKNGVLTVVVPKAKKHETRKITISS</sequence>
<dbReference type="CDD" id="cd06464">
    <property type="entry name" value="ACD_sHsps-like"/>
    <property type="match status" value="1"/>
</dbReference>
<dbReference type="Pfam" id="PF00011">
    <property type="entry name" value="HSP20"/>
    <property type="match status" value="1"/>
</dbReference>
<dbReference type="PROSITE" id="PS01031">
    <property type="entry name" value="SHSP"/>
    <property type="match status" value="1"/>
</dbReference>
<accession>A0A3D8QQC4</accession>
<dbReference type="InterPro" id="IPR002068">
    <property type="entry name" value="A-crystallin/Hsp20_dom"/>
</dbReference>
<dbReference type="EMBL" id="PDLN01000016">
    <property type="protein sequence ID" value="RDW64009.1"/>
    <property type="molecule type" value="Genomic_DNA"/>
</dbReference>
<name>A0A3D8QQC4_9HELO</name>
<feature type="compositionally biased region" description="Basic and acidic residues" evidence="4">
    <location>
        <begin position="157"/>
        <end position="177"/>
    </location>
</feature>
<dbReference type="PANTHER" id="PTHR11527">
    <property type="entry name" value="HEAT-SHOCK PROTEIN 20 FAMILY MEMBER"/>
    <property type="match status" value="1"/>
</dbReference>
<evidence type="ECO:0000256" key="1">
    <source>
        <dbReference type="ARBA" id="ARBA00023016"/>
    </source>
</evidence>
<evidence type="ECO:0000313" key="7">
    <source>
        <dbReference type="Proteomes" id="UP000256328"/>
    </source>
</evidence>
<organism evidence="6 7">
    <name type="scientific">Coleophoma crateriformis</name>
    <dbReference type="NCBI Taxonomy" id="565419"/>
    <lineage>
        <taxon>Eukaryota</taxon>
        <taxon>Fungi</taxon>
        <taxon>Dikarya</taxon>
        <taxon>Ascomycota</taxon>
        <taxon>Pezizomycotina</taxon>
        <taxon>Leotiomycetes</taxon>
        <taxon>Helotiales</taxon>
        <taxon>Dermateaceae</taxon>
        <taxon>Coleophoma</taxon>
    </lineage>
</organism>
<evidence type="ECO:0000256" key="4">
    <source>
        <dbReference type="SAM" id="MobiDB-lite"/>
    </source>
</evidence>
<feature type="compositionally biased region" description="Basic and acidic residues" evidence="4">
    <location>
        <begin position="196"/>
        <end position="205"/>
    </location>
</feature>
<evidence type="ECO:0000259" key="5">
    <source>
        <dbReference type="PROSITE" id="PS01031"/>
    </source>
</evidence>
<keyword evidence="7" id="KW-1185">Reference proteome</keyword>
<dbReference type="Gene3D" id="2.60.40.790">
    <property type="match status" value="1"/>
</dbReference>
<comment type="similarity">
    <text evidence="2 3">Belongs to the small heat shock protein (HSP20) family.</text>
</comment>
<feature type="compositionally biased region" description="Polar residues" evidence="4">
    <location>
        <begin position="180"/>
        <end position="195"/>
    </location>
</feature>
<dbReference type="InterPro" id="IPR031107">
    <property type="entry name" value="Small_HSP"/>
</dbReference>
<dbReference type="InterPro" id="IPR008978">
    <property type="entry name" value="HSP20-like_chaperone"/>
</dbReference>
<evidence type="ECO:0000256" key="3">
    <source>
        <dbReference type="RuleBase" id="RU003616"/>
    </source>
</evidence>
<evidence type="ECO:0000313" key="6">
    <source>
        <dbReference type="EMBL" id="RDW64009.1"/>
    </source>
</evidence>